<evidence type="ECO:0000256" key="3">
    <source>
        <dbReference type="ARBA" id="ARBA00012720"/>
    </source>
</evidence>
<dbReference type="SMART" id="SM00478">
    <property type="entry name" value="ENDO3c"/>
    <property type="match status" value="1"/>
</dbReference>
<keyword evidence="10" id="KW-0326">Glycosidase</keyword>
<dbReference type="GO" id="GO:0006289">
    <property type="term" value="P:nucleotide-excision repair"/>
    <property type="evidence" value="ECO:0007669"/>
    <property type="project" value="InterPro"/>
</dbReference>
<comment type="caution">
    <text evidence="13">The sequence shown here is derived from an EMBL/GenBank/DDBJ whole genome shotgun (WGS) entry which is preliminary data.</text>
</comment>
<dbReference type="GO" id="GO:0140078">
    <property type="term" value="F:class I DNA-(apurinic or apyrimidinic site) endonuclease activity"/>
    <property type="evidence" value="ECO:0007669"/>
    <property type="project" value="UniProtKB-EC"/>
</dbReference>
<gene>
    <name evidence="13" type="primary">OGG1</name>
    <name evidence="13" type="ORF">LTR25_001139</name>
</gene>
<dbReference type="GO" id="GO:0003684">
    <property type="term" value="F:damaged DNA binding"/>
    <property type="evidence" value="ECO:0007669"/>
    <property type="project" value="InterPro"/>
</dbReference>
<dbReference type="Gene3D" id="3.30.310.40">
    <property type="match status" value="1"/>
</dbReference>
<dbReference type="Gene3D" id="1.10.340.30">
    <property type="entry name" value="Hypothetical protein, domain 2"/>
    <property type="match status" value="1"/>
</dbReference>
<proteinExistence type="inferred from homology"/>
<dbReference type="Gene3D" id="1.10.1670.10">
    <property type="entry name" value="Helix-hairpin-Helix base-excision DNA repair enzymes (C-terminal)"/>
    <property type="match status" value="1"/>
</dbReference>
<dbReference type="CDD" id="cd00056">
    <property type="entry name" value="ENDO3c"/>
    <property type="match status" value="1"/>
</dbReference>
<dbReference type="AlphaFoldDB" id="A0AAV9QIF2"/>
<protein>
    <recommendedName>
        <fullName evidence="3">DNA-(apurinic or apyrimidinic site) lyase</fullName>
        <ecNumber evidence="3">4.2.99.18</ecNumber>
    </recommendedName>
</protein>
<dbReference type="EMBL" id="JAXLQG010000002">
    <property type="protein sequence ID" value="KAK5543525.1"/>
    <property type="molecule type" value="Genomic_DNA"/>
</dbReference>
<keyword evidence="5" id="KW-0378">Hydrolase</keyword>
<dbReference type="PANTHER" id="PTHR10242">
    <property type="entry name" value="8-OXOGUANINE DNA GLYCOSYLASE"/>
    <property type="match status" value="1"/>
</dbReference>
<evidence type="ECO:0000256" key="11">
    <source>
        <dbReference type="ARBA" id="ARBA00044632"/>
    </source>
</evidence>
<keyword evidence="8" id="KW-0539">Nucleus</keyword>
<keyword evidence="9" id="KW-0511">Multifunctional enzyme</keyword>
<dbReference type="Pfam" id="PF07934">
    <property type="entry name" value="OGG_N"/>
    <property type="match status" value="1"/>
</dbReference>
<dbReference type="GO" id="GO:0034039">
    <property type="term" value="F:8-oxo-7,8-dihydroguanine DNA N-glycosylase activity"/>
    <property type="evidence" value="ECO:0007669"/>
    <property type="project" value="TreeGrafter"/>
</dbReference>
<feature type="domain" description="HhH-GPD" evidence="12">
    <location>
        <begin position="161"/>
        <end position="356"/>
    </location>
</feature>
<keyword evidence="7 13" id="KW-0456">Lyase</keyword>
<evidence type="ECO:0000256" key="10">
    <source>
        <dbReference type="ARBA" id="ARBA00023295"/>
    </source>
</evidence>
<evidence type="ECO:0000259" key="12">
    <source>
        <dbReference type="SMART" id="SM00478"/>
    </source>
</evidence>
<evidence type="ECO:0000256" key="4">
    <source>
        <dbReference type="ARBA" id="ARBA00022763"/>
    </source>
</evidence>
<organism evidence="13 14">
    <name type="scientific">Vermiconidia calcicola</name>
    <dbReference type="NCBI Taxonomy" id="1690605"/>
    <lineage>
        <taxon>Eukaryota</taxon>
        <taxon>Fungi</taxon>
        <taxon>Dikarya</taxon>
        <taxon>Ascomycota</taxon>
        <taxon>Pezizomycotina</taxon>
        <taxon>Dothideomycetes</taxon>
        <taxon>Dothideomycetidae</taxon>
        <taxon>Mycosphaerellales</taxon>
        <taxon>Extremaceae</taxon>
        <taxon>Vermiconidia</taxon>
    </lineage>
</organism>
<keyword evidence="6" id="KW-0234">DNA repair</keyword>
<dbReference type="Pfam" id="PF00730">
    <property type="entry name" value="HhH-GPD"/>
    <property type="match status" value="1"/>
</dbReference>
<dbReference type="FunFam" id="1.10.1670.10:FF:000005">
    <property type="entry name" value="N-glycosylase/DNA lyase OGG1"/>
    <property type="match status" value="1"/>
</dbReference>
<dbReference type="InterPro" id="IPR011257">
    <property type="entry name" value="DNA_glycosylase"/>
</dbReference>
<dbReference type="Proteomes" id="UP001345827">
    <property type="component" value="Unassembled WGS sequence"/>
</dbReference>
<dbReference type="GO" id="GO:0005634">
    <property type="term" value="C:nucleus"/>
    <property type="evidence" value="ECO:0007669"/>
    <property type="project" value="UniProtKB-SubCell"/>
</dbReference>
<sequence>MAQGAGRDHHVTRSWALTVITEWRKLPVSLNELCLATTLRCGQSFRWRQCEDQTWACTLRGRIVQLSQDTTSHIQYRSIWPAAVEAPPTPPSSIPPTVTEDVETDDTSALLRHYLNLEPNLESLYAQWSAADANFNKKAPKFTGVRILRQDAWEALVGFICSSNNNIIRISQMVDKLCTHYGPYIGTLDGRPYHDFPQPSSLTGKDVEAHLRDLGFGYRAKYIYQTARTIVEDREQGWLDGLRNRESPAYGQKAWPAGEMKPEGRDGYREAHEKLLALKGVGPKVADCVCLMGLGWGEAVPVDTHVWQIAQRDYKFGKGKHSSLTKATYDAVANHFRKLWGKEAGWAHSVLFTADLRTFAERLTTKVETSIKEDSPTGIEAQIDRKKTVQRVTIKRELDLDEAKSTVKVEEMVTNSSERVKRRRRR</sequence>
<dbReference type="InterPro" id="IPR052054">
    <property type="entry name" value="Oxidative_DNA_repair_enzyme"/>
</dbReference>
<dbReference type="GO" id="GO:0006285">
    <property type="term" value="P:base-excision repair, AP site formation"/>
    <property type="evidence" value="ECO:0007669"/>
    <property type="project" value="TreeGrafter"/>
</dbReference>
<dbReference type="EC" id="4.2.99.18" evidence="3"/>
<evidence type="ECO:0000256" key="8">
    <source>
        <dbReference type="ARBA" id="ARBA00023242"/>
    </source>
</evidence>
<evidence type="ECO:0000256" key="9">
    <source>
        <dbReference type="ARBA" id="ARBA00023268"/>
    </source>
</evidence>
<comment type="subcellular location">
    <subcellularLocation>
        <location evidence="1">Nucleus</location>
    </subcellularLocation>
</comment>
<dbReference type="SUPFAM" id="SSF48150">
    <property type="entry name" value="DNA-glycosylase"/>
    <property type="match status" value="1"/>
</dbReference>
<comment type="catalytic activity">
    <reaction evidence="11">
        <text>2'-deoxyribonucleotide-(2'-deoxyribose 5'-phosphate)-2'-deoxyribonucleotide-DNA = a 3'-end 2'-deoxyribonucleotide-(2,3-dehydro-2,3-deoxyribose 5'-phosphate)-DNA + a 5'-end 5'-phospho-2'-deoxyribonucleoside-DNA + H(+)</text>
        <dbReference type="Rhea" id="RHEA:66592"/>
        <dbReference type="Rhea" id="RHEA-COMP:13180"/>
        <dbReference type="Rhea" id="RHEA-COMP:16897"/>
        <dbReference type="Rhea" id="RHEA-COMP:17067"/>
        <dbReference type="ChEBI" id="CHEBI:15378"/>
        <dbReference type="ChEBI" id="CHEBI:136412"/>
        <dbReference type="ChEBI" id="CHEBI:157695"/>
        <dbReference type="ChEBI" id="CHEBI:167181"/>
        <dbReference type="EC" id="4.2.99.18"/>
    </reaction>
</comment>
<dbReference type="InterPro" id="IPR023170">
    <property type="entry name" value="HhH_base_excis_C"/>
</dbReference>
<name>A0AAV9QIF2_9PEZI</name>
<evidence type="ECO:0000256" key="6">
    <source>
        <dbReference type="ARBA" id="ARBA00023204"/>
    </source>
</evidence>
<dbReference type="PANTHER" id="PTHR10242:SF2">
    <property type="entry name" value="N-GLYCOSYLASE_DNA LYASE"/>
    <property type="match status" value="1"/>
</dbReference>
<keyword evidence="4" id="KW-0227">DNA damage</keyword>
<dbReference type="InterPro" id="IPR012904">
    <property type="entry name" value="OGG_N"/>
</dbReference>
<evidence type="ECO:0000313" key="13">
    <source>
        <dbReference type="EMBL" id="KAK5543525.1"/>
    </source>
</evidence>
<evidence type="ECO:0000256" key="2">
    <source>
        <dbReference type="ARBA" id="ARBA00010679"/>
    </source>
</evidence>
<dbReference type="SUPFAM" id="SSF55945">
    <property type="entry name" value="TATA-box binding protein-like"/>
    <property type="match status" value="1"/>
</dbReference>
<accession>A0AAV9QIF2</accession>
<comment type="similarity">
    <text evidence="2">Belongs to the type-1 OGG1 family.</text>
</comment>
<dbReference type="InterPro" id="IPR003265">
    <property type="entry name" value="HhH-GPD_domain"/>
</dbReference>
<evidence type="ECO:0000256" key="1">
    <source>
        <dbReference type="ARBA" id="ARBA00004123"/>
    </source>
</evidence>
<evidence type="ECO:0000256" key="7">
    <source>
        <dbReference type="ARBA" id="ARBA00023239"/>
    </source>
</evidence>
<reference evidence="13 14" key="1">
    <citation type="submission" date="2023-06" db="EMBL/GenBank/DDBJ databases">
        <title>Black Yeasts Isolated from many extreme environments.</title>
        <authorList>
            <person name="Coleine C."/>
            <person name="Stajich J.E."/>
            <person name="Selbmann L."/>
        </authorList>
    </citation>
    <scope>NUCLEOTIDE SEQUENCE [LARGE SCALE GENOMIC DNA]</scope>
    <source>
        <strain evidence="13 14">CCFEE 5887</strain>
    </source>
</reference>
<keyword evidence="14" id="KW-1185">Reference proteome</keyword>
<evidence type="ECO:0000256" key="5">
    <source>
        <dbReference type="ARBA" id="ARBA00022801"/>
    </source>
</evidence>
<evidence type="ECO:0000313" key="14">
    <source>
        <dbReference type="Proteomes" id="UP001345827"/>
    </source>
</evidence>